<reference evidence="10" key="1">
    <citation type="submission" date="2017-01" db="EMBL/GenBank/DDBJ databases">
        <authorList>
            <person name="Varghese N."/>
            <person name="Submissions S."/>
        </authorList>
    </citation>
    <scope>NUCLEOTIDE SEQUENCE [LARGE SCALE GENOMIC DNA]</scope>
    <source>
        <strain evidence="10">DSM 21054</strain>
    </source>
</reference>
<dbReference type="InterPro" id="IPR025857">
    <property type="entry name" value="MacB_PCD"/>
</dbReference>
<dbReference type="KEGG" id="fln:FLA_1775"/>
<keyword evidence="2" id="KW-1003">Cell membrane</keyword>
<keyword evidence="10" id="KW-1185">Reference proteome</keyword>
<accession>A0A173MDT7</accession>
<dbReference type="RefSeq" id="WP_076381128.1">
    <property type="nucleotide sequence ID" value="NZ_AP017422.1"/>
</dbReference>
<evidence type="ECO:0000256" key="6">
    <source>
        <dbReference type="SAM" id="Phobius"/>
    </source>
</evidence>
<feature type="transmembrane region" description="Helical" evidence="6">
    <location>
        <begin position="750"/>
        <end position="775"/>
    </location>
</feature>
<keyword evidence="3 6" id="KW-0812">Transmembrane</keyword>
<evidence type="ECO:0000259" key="8">
    <source>
        <dbReference type="Pfam" id="PF12704"/>
    </source>
</evidence>
<dbReference type="GO" id="GO:0022857">
    <property type="term" value="F:transmembrane transporter activity"/>
    <property type="evidence" value="ECO:0007669"/>
    <property type="project" value="TreeGrafter"/>
</dbReference>
<evidence type="ECO:0000259" key="7">
    <source>
        <dbReference type="Pfam" id="PF02687"/>
    </source>
</evidence>
<dbReference type="PROSITE" id="PS51257">
    <property type="entry name" value="PROKAR_LIPOPROTEIN"/>
    <property type="match status" value="1"/>
</dbReference>
<keyword evidence="5 6" id="KW-0472">Membrane</keyword>
<dbReference type="Pfam" id="PF02687">
    <property type="entry name" value="FtsX"/>
    <property type="match status" value="2"/>
</dbReference>
<feature type="domain" description="ABC3 transporter permease C-terminal" evidence="7">
    <location>
        <begin position="285"/>
        <end position="402"/>
    </location>
</feature>
<evidence type="ECO:0000256" key="4">
    <source>
        <dbReference type="ARBA" id="ARBA00022989"/>
    </source>
</evidence>
<dbReference type="InterPro" id="IPR003838">
    <property type="entry name" value="ABC3_permease_C"/>
</dbReference>
<dbReference type="Pfam" id="PF12704">
    <property type="entry name" value="MacB_PCD"/>
    <property type="match status" value="1"/>
</dbReference>
<feature type="transmembrane region" description="Helical" evidence="6">
    <location>
        <begin position="20"/>
        <end position="41"/>
    </location>
</feature>
<feature type="transmembrane region" description="Helical" evidence="6">
    <location>
        <begin position="334"/>
        <end position="356"/>
    </location>
</feature>
<evidence type="ECO:0000313" key="9">
    <source>
        <dbReference type="EMBL" id="SIT28689.1"/>
    </source>
</evidence>
<sequence length="789" mass="87740">MFKNYLKVAWRNLTKHKVFSFINIMGLAVGLTACFLIFLYVKFEVSYDSFHSKKDRIFRLSTDVKTPSDVMNVAISSWAIGPAIKAEFPEIESCTRVSGDNLLVKRGDVKFQETEALAVDSNFLQVFDYKLAKGNPAEAFKEPWSVVFTESSAKKYFGNENPIGQTVLITGEQKPAKVTGILADMPENTQLKADMFLSMSTYHQERDEMWGNYGAVTYMLLKPGVSAAALNKKFPGFVKRRIGKMEDEMQMHATYILEPLKNLYLHSKREGMETGSITNVYIFSVVAVFILLIACINFVNLTTARATERAKEVGIRKVAGAQKTQLAGQFLGETLLICIAAFLFALLLSGCLLPLFNQLAGKKVSVNIFHNGPEVLLLLVASLGIGLLAGLYPALVLSNFQPIAVLKGRFSSGAKGLILRRGLVVTQFTISICLMVATIIVYKQMNYMNSRDLGFVKDQILVLETRGDEGQEALKNAVASIPGVQSVSLSASVPGGGNSSAYSEIQNQQGAFQVTNLNAYFVDFDFMNQYGMKIIAGRGFSRDFGADTTQAMILNEKAVKRLGFASAKDAVGKHFKQWGREGTIVGVVKDFHFRSLLREIEPLSIRIEPQNCELLSVKVSAKSASKVIAELESKWKVLIPKRPFNYFFLDEYFDKQYRGQKQFGKLFFNFSILAIFISCLGLLGLASYSTLQRTREIGVRKVLGASVSNIVNLLSTEFLKLVLVSFVVAVPLSWFFMHRWLKEFAYRSDIPWWVFAAAGVIAILVTLFTISFQAIKAAVANPVRSLRTE</sequence>
<evidence type="ECO:0000256" key="2">
    <source>
        <dbReference type="ARBA" id="ARBA00022475"/>
    </source>
</evidence>
<gene>
    <name evidence="9" type="ORF">SAMN05421788_10894</name>
</gene>
<dbReference type="GO" id="GO:0005886">
    <property type="term" value="C:plasma membrane"/>
    <property type="evidence" value="ECO:0007669"/>
    <property type="project" value="UniProtKB-SubCell"/>
</dbReference>
<organism evidence="9 10">
    <name type="scientific">Filimonas lacunae</name>
    <dbReference type="NCBI Taxonomy" id="477680"/>
    <lineage>
        <taxon>Bacteria</taxon>
        <taxon>Pseudomonadati</taxon>
        <taxon>Bacteroidota</taxon>
        <taxon>Chitinophagia</taxon>
        <taxon>Chitinophagales</taxon>
        <taxon>Chitinophagaceae</taxon>
        <taxon>Filimonas</taxon>
    </lineage>
</organism>
<feature type="transmembrane region" description="Helical" evidence="6">
    <location>
        <begin position="666"/>
        <end position="686"/>
    </location>
</feature>
<dbReference type="InterPro" id="IPR050250">
    <property type="entry name" value="Macrolide_Exporter_MacB"/>
</dbReference>
<dbReference type="AlphaFoldDB" id="A0A173MDT7"/>
<dbReference type="EMBL" id="FTOR01000008">
    <property type="protein sequence ID" value="SIT28689.1"/>
    <property type="molecule type" value="Genomic_DNA"/>
</dbReference>
<feature type="transmembrane region" description="Helical" evidence="6">
    <location>
        <begin position="418"/>
        <end position="442"/>
    </location>
</feature>
<evidence type="ECO:0000256" key="1">
    <source>
        <dbReference type="ARBA" id="ARBA00004651"/>
    </source>
</evidence>
<keyword evidence="4 6" id="KW-1133">Transmembrane helix</keyword>
<name>A0A173MDT7_9BACT</name>
<evidence type="ECO:0000256" key="5">
    <source>
        <dbReference type="ARBA" id="ARBA00023136"/>
    </source>
</evidence>
<dbReference type="PANTHER" id="PTHR30572">
    <property type="entry name" value="MEMBRANE COMPONENT OF TRANSPORTER-RELATED"/>
    <property type="match status" value="1"/>
</dbReference>
<feature type="transmembrane region" description="Helical" evidence="6">
    <location>
        <begin position="278"/>
        <end position="299"/>
    </location>
</feature>
<evidence type="ECO:0000256" key="3">
    <source>
        <dbReference type="ARBA" id="ARBA00022692"/>
    </source>
</evidence>
<dbReference type="PANTHER" id="PTHR30572:SF18">
    <property type="entry name" value="ABC-TYPE MACROLIDE FAMILY EXPORT SYSTEM PERMEASE COMPONENT 2"/>
    <property type="match status" value="1"/>
</dbReference>
<feature type="transmembrane region" description="Helical" evidence="6">
    <location>
        <begin position="718"/>
        <end position="738"/>
    </location>
</feature>
<dbReference type="OrthoDB" id="1451596at2"/>
<dbReference type="STRING" id="477680.SAMN05421788_10894"/>
<evidence type="ECO:0000313" key="10">
    <source>
        <dbReference type="Proteomes" id="UP000186917"/>
    </source>
</evidence>
<comment type="subcellular location">
    <subcellularLocation>
        <location evidence="1">Cell membrane</location>
        <topology evidence="1">Multi-pass membrane protein</topology>
    </subcellularLocation>
</comment>
<feature type="transmembrane region" description="Helical" evidence="6">
    <location>
        <begin position="376"/>
        <end position="398"/>
    </location>
</feature>
<protein>
    <submittedName>
        <fullName evidence="9">Putative ABC transport system permease protein</fullName>
    </submittedName>
</protein>
<feature type="domain" description="MacB-like periplasmic core" evidence="8">
    <location>
        <begin position="20"/>
        <end position="233"/>
    </location>
</feature>
<feature type="domain" description="ABC3 transporter permease C-terminal" evidence="7">
    <location>
        <begin position="670"/>
        <end position="781"/>
    </location>
</feature>
<proteinExistence type="predicted"/>
<dbReference type="Proteomes" id="UP000186917">
    <property type="component" value="Unassembled WGS sequence"/>
</dbReference>